<name>A0AAU7T9X5_9ACTN</name>
<feature type="transmembrane region" description="Helical" evidence="1">
    <location>
        <begin position="55"/>
        <end position="76"/>
    </location>
</feature>
<proteinExistence type="predicted"/>
<dbReference type="EMBL" id="CP158165">
    <property type="protein sequence ID" value="XBV23502.1"/>
    <property type="molecule type" value="Genomic_DNA"/>
</dbReference>
<organism evidence="2">
    <name type="scientific">Kribbella sp. HUAS MG21</name>
    <dbReference type="NCBI Taxonomy" id="3160966"/>
    <lineage>
        <taxon>Bacteria</taxon>
        <taxon>Bacillati</taxon>
        <taxon>Actinomycetota</taxon>
        <taxon>Actinomycetes</taxon>
        <taxon>Propionibacteriales</taxon>
        <taxon>Kribbellaceae</taxon>
        <taxon>Kribbella</taxon>
    </lineage>
</organism>
<feature type="transmembrane region" description="Helical" evidence="1">
    <location>
        <begin position="12"/>
        <end position="35"/>
    </location>
</feature>
<protein>
    <recommendedName>
        <fullName evidence="3">Alkaline shock response membrane anchor protein AmaP</fullName>
    </recommendedName>
</protein>
<keyword evidence="1" id="KW-0812">Transmembrane</keyword>
<keyword evidence="1" id="KW-0472">Membrane</keyword>
<gene>
    <name evidence="2" type="ORF">ABN611_33660</name>
</gene>
<keyword evidence="1" id="KW-1133">Transmembrane helix</keyword>
<evidence type="ECO:0000256" key="1">
    <source>
        <dbReference type="SAM" id="Phobius"/>
    </source>
</evidence>
<accession>A0AAU7T9X5</accession>
<dbReference type="AlphaFoldDB" id="A0AAU7T9X5"/>
<reference evidence="2" key="1">
    <citation type="submission" date="2024-06" db="EMBL/GenBank/DDBJ databases">
        <title>Kribbella sp. strain HUAS MG21 genome sequences.</title>
        <authorList>
            <person name="Mo P."/>
        </authorList>
    </citation>
    <scope>NUCLEOTIDE SEQUENCE</scope>
    <source>
        <strain evidence="2">HUAS MG21</strain>
    </source>
</reference>
<dbReference type="RefSeq" id="WP_350276333.1">
    <property type="nucleotide sequence ID" value="NZ_CP158165.1"/>
</dbReference>
<sequence>MRRGVIALDRTVGIAVALLLIAAGGLALAWWYGVLPGAPDAVEITGPADPTGASWWPWATGAAGIVLVLLGLWWLLRHLPRRVNGRFELPGPSQDGRLHADAHAAVAAAARDLTRLPGIRDGSGRIVADRGQLVADLQCTLEPSADLEAVHQAVTRTAADLHAVLGLPHLRHRIRLRVARSDKTAAPPRVV</sequence>
<evidence type="ECO:0000313" key="2">
    <source>
        <dbReference type="EMBL" id="XBV23502.1"/>
    </source>
</evidence>
<evidence type="ECO:0008006" key="3">
    <source>
        <dbReference type="Google" id="ProtNLM"/>
    </source>
</evidence>